<dbReference type="Proteomes" id="UP000756132">
    <property type="component" value="Chromosome 10"/>
</dbReference>
<evidence type="ECO:0000313" key="1">
    <source>
        <dbReference type="EMBL" id="UJO22667.1"/>
    </source>
</evidence>
<protein>
    <submittedName>
        <fullName evidence="1">Uncharacterized protein</fullName>
    </submittedName>
</protein>
<gene>
    <name evidence="1" type="ORF">CLAFUR5_11884</name>
</gene>
<organism evidence="1 2">
    <name type="scientific">Passalora fulva</name>
    <name type="common">Tomato leaf mold</name>
    <name type="synonym">Cladosporium fulvum</name>
    <dbReference type="NCBI Taxonomy" id="5499"/>
    <lineage>
        <taxon>Eukaryota</taxon>
        <taxon>Fungi</taxon>
        <taxon>Dikarya</taxon>
        <taxon>Ascomycota</taxon>
        <taxon>Pezizomycotina</taxon>
        <taxon>Dothideomycetes</taxon>
        <taxon>Dothideomycetidae</taxon>
        <taxon>Mycosphaerellales</taxon>
        <taxon>Mycosphaerellaceae</taxon>
        <taxon>Fulvia</taxon>
    </lineage>
</organism>
<dbReference type="RefSeq" id="XP_047767033.1">
    <property type="nucleotide sequence ID" value="XM_047911032.1"/>
</dbReference>
<name>A0A9Q8PHT0_PASFU</name>
<dbReference type="AlphaFoldDB" id="A0A9Q8PHT0"/>
<dbReference type="EMBL" id="CP090172">
    <property type="protein sequence ID" value="UJO22667.1"/>
    <property type="molecule type" value="Genomic_DNA"/>
</dbReference>
<sequence length="106" mass="10976">MEVAAPGTKVAVEGTLAEEERVPAWGEVEAAGRTTQVEVEAAGSTTQVEVEAADDTIPTQDRRLDENDTPVGKAVADFAVEVEVAGAVVFEVAVEVGHSTALQVEA</sequence>
<reference evidence="1" key="2">
    <citation type="journal article" date="2022" name="Microb. Genom.">
        <title>A chromosome-scale genome assembly of the tomato pathogen Cladosporium fulvum reveals a compartmentalized genome architecture and the presence of a dispensable chromosome.</title>
        <authorList>
            <person name="Zaccaron A.Z."/>
            <person name="Chen L.H."/>
            <person name="Samaras A."/>
            <person name="Stergiopoulos I."/>
        </authorList>
    </citation>
    <scope>NUCLEOTIDE SEQUENCE</scope>
    <source>
        <strain evidence="1">Race5_Kim</strain>
    </source>
</reference>
<keyword evidence="2" id="KW-1185">Reference proteome</keyword>
<dbReference type="GeneID" id="71991762"/>
<proteinExistence type="predicted"/>
<accession>A0A9Q8PHT0</accession>
<reference evidence="1" key="1">
    <citation type="submission" date="2021-12" db="EMBL/GenBank/DDBJ databases">
        <authorList>
            <person name="Zaccaron A."/>
            <person name="Stergiopoulos I."/>
        </authorList>
    </citation>
    <scope>NUCLEOTIDE SEQUENCE</scope>
    <source>
        <strain evidence="1">Race5_Kim</strain>
    </source>
</reference>
<evidence type="ECO:0000313" key="2">
    <source>
        <dbReference type="Proteomes" id="UP000756132"/>
    </source>
</evidence>
<dbReference type="KEGG" id="ffu:CLAFUR5_11884"/>